<keyword evidence="2" id="KW-1185">Reference proteome</keyword>
<evidence type="ECO:0000313" key="2">
    <source>
        <dbReference type="Proteomes" id="UP001372338"/>
    </source>
</evidence>
<name>A0AAN9J0X4_CROPI</name>
<sequence>MSKVVVRARIKLDVVCDLGKWRISRDLEFWTKRYMFSWGDGSISMVNPNSYVDDVQLNKKLKMLGYEPECSG</sequence>
<evidence type="ECO:0000313" key="1">
    <source>
        <dbReference type="EMBL" id="KAK7290017.1"/>
    </source>
</evidence>
<dbReference type="AlphaFoldDB" id="A0AAN9J0X4"/>
<protein>
    <submittedName>
        <fullName evidence="1">Uncharacterized protein</fullName>
    </submittedName>
</protein>
<dbReference type="EMBL" id="JAYWIO010000001">
    <property type="protein sequence ID" value="KAK7290017.1"/>
    <property type="molecule type" value="Genomic_DNA"/>
</dbReference>
<comment type="caution">
    <text evidence="1">The sequence shown here is derived from an EMBL/GenBank/DDBJ whole genome shotgun (WGS) entry which is preliminary data.</text>
</comment>
<reference evidence="1 2" key="1">
    <citation type="submission" date="2024-01" db="EMBL/GenBank/DDBJ databases">
        <title>The genomes of 5 underutilized Papilionoideae crops provide insights into root nodulation and disease resistanc.</title>
        <authorList>
            <person name="Yuan L."/>
        </authorList>
    </citation>
    <scope>NUCLEOTIDE SEQUENCE [LARGE SCALE GENOMIC DNA]</scope>
    <source>
        <strain evidence="1">ZHUSHIDOU_FW_LH</strain>
        <tissue evidence="1">Leaf</tissue>
    </source>
</reference>
<dbReference type="Proteomes" id="UP001372338">
    <property type="component" value="Unassembled WGS sequence"/>
</dbReference>
<proteinExistence type="predicted"/>
<accession>A0AAN9J0X4</accession>
<gene>
    <name evidence="1" type="ORF">RIF29_04123</name>
</gene>
<organism evidence="1 2">
    <name type="scientific">Crotalaria pallida</name>
    <name type="common">Smooth rattlebox</name>
    <name type="synonym">Crotalaria striata</name>
    <dbReference type="NCBI Taxonomy" id="3830"/>
    <lineage>
        <taxon>Eukaryota</taxon>
        <taxon>Viridiplantae</taxon>
        <taxon>Streptophyta</taxon>
        <taxon>Embryophyta</taxon>
        <taxon>Tracheophyta</taxon>
        <taxon>Spermatophyta</taxon>
        <taxon>Magnoliopsida</taxon>
        <taxon>eudicotyledons</taxon>
        <taxon>Gunneridae</taxon>
        <taxon>Pentapetalae</taxon>
        <taxon>rosids</taxon>
        <taxon>fabids</taxon>
        <taxon>Fabales</taxon>
        <taxon>Fabaceae</taxon>
        <taxon>Papilionoideae</taxon>
        <taxon>50 kb inversion clade</taxon>
        <taxon>genistoids sensu lato</taxon>
        <taxon>core genistoids</taxon>
        <taxon>Crotalarieae</taxon>
        <taxon>Crotalaria</taxon>
    </lineage>
</organism>